<keyword evidence="7" id="KW-0732">Signal</keyword>
<dbReference type="PROSITE" id="PS51007">
    <property type="entry name" value="CYTC"/>
    <property type="match status" value="1"/>
</dbReference>
<evidence type="ECO:0000313" key="9">
    <source>
        <dbReference type="EMBL" id="OFI36300.1"/>
    </source>
</evidence>
<reference evidence="9 10" key="1">
    <citation type="submission" date="2016-09" db="EMBL/GenBank/DDBJ databases">
        <title>Alteromonas lipolytica, a new species isolated from sea water.</title>
        <authorList>
            <person name="Wu Y.-H."/>
            <person name="Cheng H."/>
            <person name="Xu X.-W."/>
        </authorList>
    </citation>
    <scope>NUCLEOTIDE SEQUENCE [LARGE SCALE GENOMIC DNA]</scope>
    <source>
        <strain evidence="9 10">JW12</strain>
    </source>
</reference>
<dbReference type="SUPFAM" id="SSF46626">
    <property type="entry name" value="Cytochrome c"/>
    <property type="match status" value="1"/>
</dbReference>
<keyword evidence="2 6" id="KW-0349">Heme</keyword>
<dbReference type="GO" id="GO:0020037">
    <property type="term" value="F:heme binding"/>
    <property type="evidence" value="ECO:0007669"/>
    <property type="project" value="InterPro"/>
</dbReference>
<keyword evidence="3 6" id="KW-0479">Metal-binding</keyword>
<dbReference type="GO" id="GO:0009055">
    <property type="term" value="F:electron transfer activity"/>
    <property type="evidence" value="ECO:0007669"/>
    <property type="project" value="InterPro"/>
</dbReference>
<dbReference type="AlphaFoldDB" id="A0A1E8FK39"/>
<proteinExistence type="predicted"/>
<name>A0A1E8FK39_9ALTE</name>
<dbReference type="PANTHER" id="PTHR11961">
    <property type="entry name" value="CYTOCHROME C"/>
    <property type="match status" value="1"/>
</dbReference>
<keyword evidence="4" id="KW-0249">Electron transport</keyword>
<protein>
    <recommendedName>
        <fullName evidence="8">Cytochrome c domain-containing protein</fullName>
    </recommendedName>
</protein>
<evidence type="ECO:0000256" key="3">
    <source>
        <dbReference type="ARBA" id="ARBA00022723"/>
    </source>
</evidence>
<accession>A0A1E8FK39</accession>
<evidence type="ECO:0000256" key="6">
    <source>
        <dbReference type="PROSITE-ProRule" id="PRU00433"/>
    </source>
</evidence>
<dbReference type="RefSeq" id="WP_070174707.1">
    <property type="nucleotide sequence ID" value="NZ_BMJR01000007.1"/>
</dbReference>
<dbReference type="Pfam" id="PF00034">
    <property type="entry name" value="Cytochrom_C"/>
    <property type="match status" value="1"/>
</dbReference>
<comment type="caution">
    <text evidence="9">The sequence shown here is derived from an EMBL/GenBank/DDBJ whole genome shotgun (WGS) entry which is preliminary data.</text>
</comment>
<dbReference type="InterPro" id="IPR002327">
    <property type="entry name" value="Cyt_c_1A/1B"/>
</dbReference>
<sequence>MRTVLSVGSALLVLLAGNKAMANEQAKLAAKGKALFVVCQACHTTTDRASIKIGPSLQGIVGRDAGSLTTFSYSTALSEAAFSWDEASLDKWLQSPATLVPGNIMSFAGLSDEGQRKAIIAYLKTL</sequence>
<dbReference type="OrthoDB" id="9770043at2"/>
<dbReference type="Proteomes" id="UP000176037">
    <property type="component" value="Unassembled WGS sequence"/>
</dbReference>
<feature type="domain" description="Cytochrome c" evidence="8">
    <location>
        <begin position="27"/>
        <end position="126"/>
    </location>
</feature>
<evidence type="ECO:0000256" key="1">
    <source>
        <dbReference type="ARBA" id="ARBA00022448"/>
    </source>
</evidence>
<dbReference type="Gene3D" id="1.10.760.10">
    <property type="entry name" value="Cytochrome c-like domain"/>
    <property type="match status" value="1"/>
</dbReference>
<evidence type="ECO:0000256" key="4">
    <source>
        <dbReference type="ARBA" id="ARBA00022982"/>
    </source>
</evidence>
<evidence type="ECO:0000256" key="2">
    <source>
        <dbReference type="ARBA" id="ARBA00022617"/>
    </source>
</evidence>
<dbReference type="PRINTS" id="PR00604">
    <property type="entry name" value="CYTCHRMECIAB"/>
</dbReference>
<gene>
    <name evidence="9" type="ORF">BFC17_09080</name>
</gene>
<keyword evidence="5 6" id="KW-0408">Iron</keyword>
<dbReference type="GO" id="GO:0046872">
    <property type="term" value="F:metal ion binding"/>
    <property type="evidence" value="ECO:0007669"/>
    <property type="project" value="UniProtKB-KW"/>
</dbReference>
<dbReference type="EMBL" id="MJIC01000002">
    <property type="protein sequence ID" value="OFI36300.1"/>
    <property type="molecule type" value="Genomic_DNA"/>
</dbReference>
<keyword evidence="10" id="KW-1185">Reference proteome</keyword>
<evidence type="ECO:0000259" key="8">
    <source>
        <dbReference type="PROSITE" id="PS51007"/>
    </source>
</evidence>
<keyword evidence="1" id="KW-0813">Transport</keyword>
<dbReference type="STRING" id="1856405.BFC17_09080"/>
<evidence type="ECO:0000313" key="10">
    <source>
        <dbReference type="Proteomes" id="UP000176037"/>
    </source>
</evidence>
<evidence type="ECO:0000256" key="5">
    <source>
        <dbReference type="ARBA" id="ARBA00023004"/>
    </source>
</evidence>
<dbReference type="InterPro" id="IPR036909">
    <property type="entry name" value="Cyt_c-like_dom_sf"/>
</dbReference>
<feature type="chain" id="PRO_5009214330" description="Cytochrome c domain-containing protein" evidence="7">
    <location>
        <begin position="23"/>
        <end position="126"/>
    </location>
</feature>
<dbReference type="InterPro" id="IPR009056">
    <property type="entry name" value="Cyt_c-like_dom"/>
</dbReference>
<organism evidence="9 10">
    <name type="scientific">Alteromonas lipolytica</name>
    <dbReference type="NCBI Taxonomy" id="1856405"/>
    <lineage>
        <taxon>Bacteria</taxon>
        <taxon>Pseudomonadati</taxon>
        <taxon>Pseudomonadota</taxon>
        <taxon>Gammaproteobacteria</taxon>
        <taxon>Alteromonadales</taxon>
        <taxon>Alteromonadaceae</taxon>
        <taxon>Alteromonas/Salinimonas group</taxon>
        <taxon>Alteromonas</taxon>
    </lineage>
</organism>
<feature type="signal peptide" evidence="7">
    <location>
        <begin position="1"/>
        <end position="22"/>
    </location>
</feature>
<evidence type="ECO:0000256" key="7">
    <source>
        <dbReference type="SAM" id="SignalP"/>
    </source>
</evidence>